<protein>
    <submittedName>
        <fullName evidence="6">PLP-dependent transferase</fullName>
    </submittedName>
</protein>
<dbReference type="Pfam" id="PF00202">
    <property type="entry name" value="Aminotran_3"/>
    <property type="match status" value="1"/>
</dbReference>
<dbReference type="Proteomes" id="UP000248340">
    <property type="component" value="Unassembled WGS sequence"/>
</dbReference>
<evidence type="ECO:0000256" key="5">
    <source>
        <dbReference type="SAM" id="MobiDB-lite"/>
    </source>
</evidence>
<evidence type="ECO:0000256" key="1">
    <source>
        <dbReference type="ARBA" id="ARBA00001933"/>
    </source>
</evidence>
<organism evidence="6 7">
    <name type="scientific">Aspergillus uvarum CBS 121591</name>
    <dbReference type="NCBI Taxonomy" id="1448315"/>
    <lineage>
        <taxon>Eukaryota</taxon>
        <taxon>Fungi</taxon>
        <taxon>Dikarya</taxon>
        <taxon>Ascomycota</taxon>
        <taxon>Pezizomycotina</taxon>
        <taxon>Eurotiomycetes</taxon>
        <taxon>Eurotiomycetidae</taxon>
        <taxon>Eurotiales</taxon>
        <taxon>Aspergillaceae</taxon>
        <taxon>Aspergillus</taxon>
        <taxon>Aspergillus subgen. Circumdati</taxon>
    </lineage>
</organism>
<evidence type="ECO:0000313" key="7">
    <source>
        <dbReference type="Proteomes" id="UP000248340"/>
    </source>
</evidence>
<comment type="cofactor">
    <cofactor evidence="1">
        <name>pyridoxal 5'-phosphate</name>
        <dbReference type="ChEBI" id="CHEBI:597326"/>
    </cofactor>
</comment>
<proteinExistence type="inferred from homology"/>
<evidence type="ECO:0000313" key="6">
    <source>
        <dbReference type="EMBL" id="PYH83734.1"/>
    </source>
</evidence>
<dbReference type="GeneID" id="37139617"/>
<dbReference type="InterPro" id="IPR015422">
    <property type="entry name" value="PyrdxlP-dep_Trfase_small"/>
</dbReference>
<dbReference type="Gene3D" id="3.90.1150.10">
    <property type="entry name" value="Aspartate Aminotransferase, domain 1"/>
    <property type="match status" value="1"/>
</dbReference>
<dbReference type="PANTHER" id="PTHR43094:SF1">
    <property type="entry name" value="AMINOTRANSFERASE CLASS-III"/>
    <property type="match status" value="1"/>
</dbReference>
<dbReference type="InterPro" id="IPR005814">
    <property type="entry name" value="Aminotrans_3"/>
</dbReference>
<feature type="region of interest" description="Disordered" evidence="5">
    <location>
        <begin position="1"/>
        <end position="34"/>
    </location>
</feature>
<name>A0A319CES2_9EURO</name>
<evidence type="ECO:0000256" key="2">
    <source>
        <dbReference type="ARBA" id="ARBA00008954"/>
    </source>
</evidence>
<keyword evidence="7" id="KW-1185">Reference proteome</keyword>
<accession>A0A319CES2</accession>
<dbReference type="CDD" id="cd00610">
    <property type="entry name" value="OAT_like"/>
    <property type="match status" value="1"/>
</dbReference>
<dbReference type="NCBIfam" id="NF005685">
    <property type="entry name" value="PRK07483.1"/>
    <property type="match status" value="1"/>
</dbReference>
<dbReference type="SUPFAM" id="SSF53383">
    <property type="entry name" value="PLP-dependent transferases"/>
    <property type="match status" value="1"/>
</dbReference>
<evidence type="ECO:0000256" key="4">
    <source>
        <dbReference type="RuleBase" id="RU003560"/>
    </source>
</evidence>
<reference evidence="6 7" key="1">
    <citation type="submission" date="2016-12" db="EMBL/GenBank/DDBJ databases">
        <title>The genomes of Aspergillus section Nigri reveals drivers in fungal speciation.</title>
        <authorList>
            <consortium name="DOE Joint Genome Institute"/>
            <person name="Vesth T.C."/>
            <person name="Nybo J."/>
            <person name="Theobald S."/>
            <person name="Brandl J."/>
            <person name="Frisvad J.C."/>
            <person name="Nielsen K.F."/>
            <person name="Lyhne E.K."/>
            <person name="Kogle M.E."/>
            <person name="Kuo A."/>
            <person name="Riley R."/>
            <person name="Clum A."/>
            <person name="Nolan M."/>
            <person name="Lipzen A."/>
            <person name="Salamov A."/>
            <person name="Henrissat B."/>
            <person name="Wiebenga A."/>
            <person name="De Vries R.P."/>
            <person name="Grigoriev I.V."/>
            <person name="Mortensen U.H."/>
            <person name="Andersen M.R."/>
            <person name="Baker S.E."/>
        </authorList>
    </citation>
    <scope>NUCLEOTIDE SEQUENCE [LARGE SCALE GENOMIC DNA]</scope>
    <source>
        <strain evidence="6 7">CBS 121591</strain>
    </source>
</reference>
<comment type="similarity">
    <text evidence="2 4">Belongs to the class-III pyridoxal-phosphate-dependent aminotransferase family.</text>
</comment>
<feature type="compositionally biased region" description="Low complexity" evidence="5">
    <location>
        <begin position="22"/>
        <end position="34"/>
    </location>
</feature>
<keyword evidence="6" id="KW-0808">Transferase</keyword>
<dbReference type="STRING" id="1448315.A0A319CES2"/>
<gene>
    <name evidence="6" type="ORF">BO82DRAFT_362971</name>
</gene>
<dbReference type="Gene3D" id="3.40.640.10">
    <property type="entry name" value="Type I PLP-dependent aspartate aminotransferase-like (Major domain)"/>
    <property type="match status" value="1"/>
</dbReference>
<feature type="compositionally biased region" description="Polar residues" evidence="5">
    <location>
        <begin position="1"/>
        <end position="11"/>
    </location>
</feature>
<dbReference type="EMBL" id="KZ821687">
    <property type="protein sequence ID" value="PYH83734.1"/>
    <property type="molecule type" value="Genomic_DNA"/>
</dbReference>
<dbReference type="GO" id="GO:0030170">
    <property type="term" value="F:pyridoxal phosphate binding"/>
    <property type="evidence" value="ECO:0007669"/>
    <property type="project" value="InterPro"/>
</dbReference>
<dbReference type="AlphaFoldDB" id="A0A319CES2"/>
<keyword evidence="3 4" id="KW-0663">Pyridoxal phosphate</keyword>
<dbReference type="FunFam" id="3.40.640.10:FF:000004">
    <property type="entry name" value="Acetylornithine aminotransferase"/>
    <property type="match status" value="1"/>
</dbReference>
<dbReference type="OrthoDB" id="5419315at2759"/>
<dbReference type="RefSeq" id="XP_025493934.1">
    <property type="nucleotide sequence ID" value="XM_025636876.1"/>
</dbReference>
<dbReference type="GO" id="GO:0008483">
    <property type="term" value="F:transaminase activity"/>
    <property type="evidence" value="ECO:0007669"/>
    <property type="project" value="InterPro"/>
</dbReference>
<evidence type="ECO:0000256" key="3">
    <source>
        <dbReference type="ARBA" id="ARBA00022898"/>
    </source>
</evidence>
<dbReference type="VEuPathDB" id="FungiDB:BO82DRAFT_362971"/>
<dbReference type="GO" id="GO:0005829">
    <property type="term" value="C:cytosol"/>
    <property type="evidence" value="ECO:0007669"/>
    <property type="project" value="TreeGrafter"/>
</dbReference>
<dbReference type="InterPro" id="IPR015421">
    <property type="entry name" value="PyrdxlP-dep_Trfase_major"/>
</dbReference>
<dbReference type="PANTHER" id="PTHR43094">
    <property type="entry name" value="AMINOTRANSFERASE"/>
    <property type="match status" value="1"/>
</dbReference>
<dbReference type="InterPro" id="IPR015424">
    <property type="entry name" value="PyrdxlP-dep_Trfase"/>
</dbReference>
<sequence>MISAQARSSVTKLRHPLTSLRSQSSIATPSTPPQTTASSILYAKINSPPSKVIASRGHYLITEDGREIFDATGGAAVAALGHNHPTIKSAMAQQLDEVAYCYSPFFTTPAAERIATFLTESTNGEMAKTFIVSSGTEAIEASLKIARQYHVERGEPQRTRFIARRQSYHGNTLGALATGHHKARRAVYEDILAKNVSHVSPCYPYRGKRPRESDESYVQRLADELEREFQAVGPDTVCAFLAETITGATLGCAPPVPGYFPAIKEVCDRHGALLIMDEVMSGMGRSGTLHAWEQEGVVPDLQTVAKGLGAGYAPIGALLVGKKVVDVLTQGTGGFVHSQTYQGHPVACAAAYAVQTVIQEQNLLDNVRVQGDYLGRLLTERIGGHPNVGDVRGRGLFWGIEFVAEKKAKTPFPVSDHVAPTVHLAGLQDGHCISLLPSSGNVDGTQGDIVLIAPAYNITAAEVEDLVDRVEKVIESVFDQS</sequence>